<dbReference type="GO" id="GO:0001181">
    <property type="term" value="F:RNA polymerase I general transcription initiation factor activity"/>
    <property type="evidence" value="ECO:0007669"/>
    <property type="project" value="TreeGrafter"/>
</dbReference>
<dbReference type="GO" id="GO:0000500">
    <property type="term" value="C:RNA polymerase I upstream activating factor complex"/>
    <property type="evidence" value="ECO:0007669"/>
    <property type="project" value="InterPro"/>
</dbReference>
<evidence type="ECO:0000256" key="1">
    <source>
        <dbReference type="SAM" id="MobiDB-lite"/>
    </source>
</evidence>
<feature type="region of interest" description="Disordered" evidence="1">
    <location>
        <begin position="192"/>
        <end position="223"/>
    </location>
</feature>
<dbReference type="GeneID" id="76152195"/>
<dbReference type="EMBL" id="JAIHNG010000147">
    <property type="protein sequence ID" value="KAI5952187.1"/>
    <property type="molecule type" value="Genomic_DNA"/>
</dbReference>
<dbReference type="Proteomes" id="UP001204833">
    <property type="component" value="Unassembled WGS sequence"/>
</dbReference>
<dbReference type="GO" id="GO:0006361">
    <property type="term" value="P:transcription initiation at RNA polymerase I promoter"/>
    <property type="evidence" value="ECO:0007669"/>
    <property type="project" value="TreeGrafter"/>
</dbReference>
<gene>
    <name evidence="2" type="ORF">KGF57_004151</name>
</gene>
<dbReference type="GO" id="GO:0042790">
    <property type="term" value="P:nucleolar large rRNA transcription by RNA polymerase I"/>
    <property type="evidence" value="ECO:0007669"/>
    <property type="project" value="InterPro"/>
</dbReference>
<feature type="compositionally biased region" description="Basic and acidic residues" evidence="1">
    <location>
        <begin position="246"/>
        <end position="257"/>
    </location>
</feature>
<feature type="region of interest" description="Disordered" evidence="1">
    <location>
        <begin position="235"/>
        <end position="273"/>
    </location>
</feature>
<evidence type="ECO:0000313" key="2">
    <source>
        <dbReference type="EMBL" id="KAI5952187.1"/>
    </source>
</evidence>
<dbReference type="InterPro" id="IPR039601">
    <property type="entry name" value="Rrn5"/>
</dbReference>
<protein>
    <recommendedName>
        <fullName evidence="4">Myb-like domain-containing protein</fullName>
    </recommendedName>
</protein>
<feature type="compositionally biased region" description="Polar residues" evidence="1">
    <location>
        <begin position="193"/>
        <end position="202"/>
    </location>
</feature>
<feature type="region of interest" description="Disordered" evidence="1">
    <location>
        <begin position="141"/>
        <end position="180"/>
    </location>
</feature>
<name>A0AAD5BC65_9ASCO</name>
<proteinExistence type="predicted"/>
<evidence type="ECO:0008006" key="4">
    <source>
        <dbReference type="Google" id="ProtNLM"/>
    </source>
</evidence>
<dbReference type="GO" id="GO:0000182">
    <property type="term" value="F:rDNA binding"/>
    <property type="evidence" value="ECO:0007669"/>
    <property type="project" value="TreeGrafter"/>
</dbReference>
<feature type="region of interest" description="Disordered" evidence="1">
    <location>
        <begin position="1013"/>
        <end position="1035"/>
    </location>
</feature>
<feature type="region of interest" description="Disordered" evidence="1">
    <location>
        <begin position="351"/>
        <end position="370"/>
    </location>
</feature>
<feature type="region of interest" description="Disordered" evidence="1">
    <location>
        <begin position="1"/>
        <end position="88"/>
    </location>
</feature>
<accession>A0AAD5BC65</accession>
<dbReference type="PANTHER" id="PTHR28079:SF1">
    <property type="entry name" value="RNA POLYMERASE I-SPECIFIC TRANSCRIPTION INITIATION FACTOR RRN5"/>
    <property type="match status" value="1"/>
</dbReference>
<feature type="compositionally biased region" description="Polar residues" evidence="1">
    <location>
        <begin position="152"/>
        <end position="169"/>
    </location>
</feature>
<comment type="caution">
    <text evidence="2">The sequence shown here is derived from an EMBL/GenBank/DDBJ whole genome shotgun (WGS) entry which is preliminary data.</text>
</comment>
<feature type="compositionally biased region" description="Polar residues" evidence="1">
    <location>
        <begin position="1"/>
        <end position="44"/>
    </location>
</feature>
<reference evidence="2 3" key="1">
    <citation type="journal article" date="2022" name="DNA Res.">
        <title>Genome analysis of five recently described species of the CUG-Ser clade uncovers Candida theae as a new hybrid lineage with pathogenic potential in the Candida parapsilosis species complex.</title>
        <authorList>
            <person name="Mixao V."/>
            <person name="Del Olmo V."/>
            <person name="Hegedusova E."/>
            <person name="Saus E."/>
            <person name="Pryszcz L."/>
            <person name="Cillingova A."/>
            <person name="Nosek J."/>
            <person name="Gabaldon T."/>
        </authorList>
    </citation>
    <scope>NUCLEOTIDE SEQUENCE [LARGE SCALE GENOMIC DNA]</scope>
    <source>
        <strain evidence="2 3">CBS 12239</strain>
    </source>
</reference>
<feature type="compositionally biased region" description="Low complexity" evidence="1">
    <location>
        <begin position="203"/>
        <end position="218"/>
    </location>
</feature>
<dbReference type="AlphaFoldDB" id="A0AAD5BC65"/>
<sequence>MTTTHPLLPTHSENGITNSSTTRSTQKSGNENVQSKQSIQTTSDRSQRDIGDQAGTGGSQERRIQSNGKHRVGSSDETHDGACSQPKNKLPELANCFEVCGTEEVQSQQKQQTSHRSSINEANSADKSIVSGSYLDAFLDSNKASRRPATRNRASTRPDTQSTTRNPPLTGSAFDETLGSDDALGNLAIAQSVPPSTTPQLQTTTTTTTNTNTNTNTNTKRRRLSKTELKEMELTENKKRKRKMRLRPEKEKEVQHSEHKRLKNRQIEPNKRAQTQARLEAKRQEKLQEELEDKLKKRIVKLERYLENGRLLNRLDRDAVNKELADWKSELNKLPQERISLEKFKERSRRKLRCNSKDEPNSEHQSATGEMVVLEEDDDNGAQSQNILMREKKHKRVAEREEQRQLKMARKEAKFVEKVQKRLSKNYAKEVTDRQRRIAVLERVFSNSRTKYRSDMPQLWEELYTLKQEEQERLIEEYESGGLGDATQLSLLPVFSPVHQEIVNRDIKVMKREIQSIEPKVRNPRGCHDLTALNERLGKLKAECEKLLGTNYGCWFENVGETSGIDSKDNTVCEDHLVLTKDQPFRLPNENYIKFYNRVVGETLDPTKSIPELPLSASKVSYDGTYPNDAKYPGQFWTGEQKELFFTLLARYSIHQLDMISLHMGKSELEIMTYYNLLKRELSKLKNGARRSGKPGLKKWDYRLVQYEEIPAAYEMSKYFTKLEDEQSLLIDADEKVQLGSAHVDTDACRLLNRNHMRTMFGRTCADDTCHIMEDLVKQVTTNILVNIINAKTTKSNNNDLEDESKRCCITILPKNVKSALTRLGYPNLNAIFNCNNPYVKKVYTEKYGQHRWFNNLRDIVSVPAFANLVPAPQKPTIRTIHNLNQYDRDLTTDEDTIDEEFESNLFELETKTIDEHDLLESRMYEHALLMMLLDHETDVSAGDLKRLKRWERECSQEEKEMAGGVMGSVVDVDASDERSDDQIGDHADSADALKMYSRDFARYKGVEEETRAARTANETDFEKEQSPVLSDGTLENFDDDKASIEGVFDGFFVRHFS</sequence>
<dbReference type="PANTHER" id="PTHR28079">
    <property type="entry name" value="RNA POLYMERASE I-SPECIFIC TRANSCRIPTION INITIATION FACTOR RRN5"/>
    <property type="match status" value="1"/>
</dbReference>
<dbReference type="RefSeq" id="XP_051607369.1">
    <property type="nucleotide sequence ID" value="XM_051753630.1"/>
</dbReference>
<evidence type="ECO:0000313" key="3">
    <source>
        <dbReference type="Proteomes" id="UP001204833"/>
    </source>
</evidence>
<keyword evidence="3" id="KW-1185">Reference proteome</keyword>
<organism evidence="2 3">
    <name type="scientific">Candida theae</name>
    <dbReference type="NCBI Taxonomy" id="1198502"/>
    <lineage>
        <taxon>Eukaryota</taxon>
        <taxon>Fungi</taxon>
        <taxon>Dikarya</taxon>
        <taxon>Ascomycota</taxon>
        <taxon>Saccharomycotina</taxon>
        <taxon>Pichiomycetes</taxon>
        <taxon>Debaryomycetaceae</taxon>
        <taxon>Candida/Lodderomyces clade</taxon>
        <taxon>Candida</taxon>
    </lineage>
</organism>